<evidence type="ECO:0000313" key="3">
    <source>
        <dbReference type="Proteomes" id="UP001168579"/>
    </source>
</evidence>
<keyword evidence="3" id="KW-1185">Reference proteome</keyword>
<accession>A0ABT8RUB2</accession>
<reference evidence="2" key="1">
    <citation type="journal article" date="2014" name="Int. J. Syst. Evol. Microbiol.">
        <title>Complete genome of a new Firmicutes species belonging to the dominant human colonic microbiota ('Ruminococcus bicirculans') reveals two chromosomes and a selective capacity to utilize plant glucans.</title>
        <authorList>
            <consortium name="NISC Comparative Sequencing Program"/>
            <person name="Wegmann U."/>
            <person name="Louis P."/>
            <person name="Goesmann A."/>
            <person name="Henrissat B."/>
            <person name="Duncan S.H."/>
            <person name="Flint H.J."/>
        </authorList>
    </citation>
    <scope>NUCLEOTIDE SEQUENCE</scope>
    <source>
        <strain evidence="2">CECT 8869</strain>
    </source>
</reference>
<evidence type="ECO:0000313" key="2">
    <source>
        <dbReference type="EMBL" id="MDO1514007.1"/>
    </source>
</evidence>
<protein>
    <submittedName>
        <fullName evidence="2">DUF1801 domain-containing protein</fullName>
    </submittedName>
</protein>
<dbReference type="SUPFAM" id="SSF159888">
    <property type="entry name" value="YdhG-like"/>
    <property type="match status" value="1"/>
</dbReference>
<dbReference type="RefSeq" id="WP_304436769.1">
    <property type="nucleotide sequence ID" value="NZ_JAUKUC010000001.1"/>
</dbReference>
<organism evidence="2 3">
    <name type="scientific">Maribacter confluentis</name>
    <dbReference type="NCBI Taxonomy" id="1656093"/>
    <lineage>
        <taxon>Bacteria</taxon>
        <taxon>Pseudomonadati</taxon>
        <taxon>Bacteroidota</taxon>
        <taxon>Flavobacteriia</taxon>
        <taxon>Flavobacteriales</taxon>
        <taxon>Flavobacteriaceae</taxon>
        <taxon>Maribacter</taxon>
    </lineage>
</organism>
<dbReference type="Pfam" id="PF13376">
    <property type="entry name" value="OmdA"/>
    <property type="match status" value="1"/>
</dbReference>
<proteinExistence type="predicted"/>
<dbReference type="Proteomes" id="UP001168579">
    <property type="component" value="Unassembled WGS sequence"/>
</dbReference>
<sequence>MDKQELLHKFYTEDHRFNIGVNELRALILETGLQETYKWNFPTYTLDNKNIVAICKFNAHFGVWFFNGVYLSDPNKVLENAQEGKTKAMRHWKFHSVEDIDFQTVKSYVLEAIENQKKGLQMVPEKKTPTPLIIPSHLLAALGKNTDLKKAYYTLSPYKQKEYAEYIATAKQEKTKLSRLEKSIPLTLEGKGLNDKYR</sequence>
<name>A0ABT8RUB2_9FLAO</name>
<dbReference type="InterPro" id="IPR014922">
    <property type="entry name" value="YdhG-like"/>
</dbReference>
<dbReference type="EMBL" id="JAUKUC010000001">
    <property type="protein sequence ID" value="MDO1514007.1"/>
    <property type="molecule type" value="Genomic_DNA"/>
</dbReference>
<reference evidence="2" key="2">
    <citation type="submission" date="2023-06" db="EMBL/GenBank/DDBJ databases">
        <authorList>
            <person name="Lucena T."/>
            <person name="Sun Q."/>
        </authorList>
    </citation>
    <scope>NUCLEOTIDE SEQUENCE</scope>
    <source>
        <strain evidence="2">CECT 8869</strain>
    </source>
</reference>
<evidence type="ECO:0000259" key="1">
    <source>
        <dbReference type="Pfam" id="PF08818"/>
    </source>
</evidence>
<dbReference type="Pfam" id="PF08818">
    <property type="entry name" value="DUF1801"/>
    <property type="match status" value="1"/>
</dbReference>
<comment type="caution">
    <text evidence="2">The sequence shown here is derived from an EMBL/GenBank/DDBJ whole genome shotgun (WGS) entry which is preliminary data.</text>
</comment>
<dbReference type="Gene3D" id="3.90.1150.200">
    <property type="match status" value="1"/>
</dbReference>
<gene>
    <name evidence="2" type="ORF">Q2T41_15205</name>
</gene>
<feature type="domain" description="YdhG-like" evidence="1">
    <location>
        <begin position="21"/>
        <end position="113"/>
    </location>
</feature>